<evidence type="ECO:0000313" key="2">
    <source>
        <dbReference type="EMBL" id="JAH91040.1"/>
    </source>
</evidence>
<keyword evidence="1" id="KW-0472">Membrane</keyword>
<keyword evidence="1" id="KW-0812">Transmembrane</keyword>
<reference evidence="2" key="1">
    <citation type="submission" date="2014-11" db="EMBL/GenBank/DDBJ databases">
        <authorList>
            <person name="Amaro Gonzalez C."/>
        </authorList>
    </citation>
    <scope>NUCLEOTIDE SEQUENCE</scope>
</reference>
<reference evidence="2" key="2">
    <citation type="journal article" date="2015" name="Fish Shellfish Immunol.">
        <title>Early steps in the European eel (Anguilla anguilla)-Vibrio vulnificus interaction in the gills: Role of the RtxA13 toxin.</title>
        <authorList>
            <person name="Callol A."/>
            <person name="Pajuelo D."/>
            <person name="Ebbesson L."/>
            <person name="Teles M."/>
            <person name="MacKenzie S."/>
            <person name="Amaro C."/>
        </authorList>
    </citation>
    <scope>NUCLEOTIDE SEQUENCE</scope>
</reference>
<evidence type="ECO:0000256" key="1">
    <source>
        <dbReference type="SAM" id="Phobius"/>
    </source>
</evidence>
<protein>
    <submittedName>
        <fullName evidence="2">Uncharacterized protein</fullName>
    </submittedName>
</protein>
<organism evidence="2">
    <name type="scientific">Anguilla anguilla</name>
    <name type="common">European freshwater eel</name>
    <name type="synonym">Muraena anguilla</name>
    <dbReference type="NCBI Taxonomy" id="7936"/>
    <lineage>
        <taxon>Eukaryota</taxon>
        <taxon>Metazoa</taxon>
        <taxon>Chordata</taxon>
        <taxon>Craniata</taxon>
        <taxon>Vertebrata</taxon>
        <taxon>Euteleostomi</taxon>
        <taxon>Actinopterygii</taxon>
        <taxon>Neopterygii</taxon>
        <taxon>Teleostei</taxon>
        <taxon>Anguilliformes</taxon>
        <taxon>Anguillidae</taxon>
        <taxon>Anguilla</taxon>
    </lineage>
</organism>
<accession>A0A0E9WN76</accession>
<keyword evidence="1" id="KW-1133">Transmembrane helix</keyword>
<feature type="transmembrane region" description="Helical" evidence="1">
    <location>
        <begin position="6"/>
        <end position="34"/>
    </location>
</feature>
<name>A0A0E9WN76_ANGAN</name>
<dbReference type="EMBL" id="GBXM01017537">
    <property type="protein sequence ID" value="JAH91040.1"/>
    <property type="molecule type" value="Transcribed_RNA"/>
</dbReference>
<dbReference type="AlphaFoldDB" id="A0A0E9WN76"/>
<sequence length="43" mass="5450">MKGLVSSLNGVFCFVLFRFFFFFFYFFLFHFWILKFMSINERK</sequence>
<proteinExistence type="predicted"/>